<dbReference type="Gene3D" id="3.40.50.2000">
    <property type="entry name" value="Glycogen Phosphorylase B"/>
    <property type="match status" value="2"/>
</dbReference>
<dbReference type="InterPro" id="IPR028098">
    <property type="entry name" value="Glyco_trans_4-like_N"/>
</dbReference>
<name>A0ABT5BXB5_9BACT</name>
<evidence type="ECO:0000259" key="2">
    <source>
        <dbReference type="Pfam" id="PF13579"/>
    </source>
</evidence>
<accession>A0ABT5BXB5</accession>
<dbReference type="Pfam" id="PF00534">
    <property type="entry name" value="Glycos_transf_1"/>
    <property type="match status" value="1"/>
</dbReference>
<keyword evidence="3" id="KW-0328">Glycosyltransferase</keyword>
<keyword evidence="3" id="KW-0808">Transferase</keyword>
<evidence type="ECO:0000313" key="4">
    <source>
        <dbReference type="Proteomes" id="UP001217485"/>
    </source>
</evidence>
<dbReference type="EMBL" id="JAQNDK010000001">
    <property type="protein sequence ID" value="MDC0678363.1"/>
    <property type="molecule type" value="Genomic_DNA"/>
</dbReference>
<dbReference type="SUPFAM" id="SSF53756">
    <property type="entry name" value="UDP-Glycosyltransferase/glycogen phosphorylase"/>
    <property type="match status" value="1"/>
</dbReference>
<dbReference type="RefSeq" id="WP_272095169.1">
    <property type="nucleotide sequence ID" value="NZ_JAQNDK010000001.1"/>
</dbReference>
<dbReference type="EC" id="2.4.-.-" evidence="3"/>
<dbReference type="Pfam" id="PF13579">
    <property type="entry name" value="Glyco_trans_4_4"/>
    <property type="match status" value="1"/>
</dbReference>
<dbReference type="PANTHER" id="PTHR12526">
    <property type="entry name" value="GLYCOSYLTRANSFERASE"/>
    <property type="match status" value="1"/>
</dbReference>
<feature type="domain" description="Glycosyl transferase family 1" evidence="1">
    <location>
        <begin position="231"/>
        <end position="400"/>
    </location>
</feature>
<reference evidence="3 4" key="1">
    <citation type="submission" date="2023-01" db="EMBL/GenBank/DDBJ databases">
        <title>Minimal conservation of predation-associated metabolite biosynthetic gene clusters underscores biosynthetic potential of Myxococcota including descriptions for ten novel species: Archangium lansinium sp. nov., Myxococcus landrumus sp. nov., Nannocystis bai.</title>
        <authorList>
            <person name="Ahearne A."/>
            <person name="Stevens C."/>
            <person name="Dowd S."/>
        </authorList>
    </citation>
    <scope>NUCLEOTIDE SEQUENCE [LARGE SCALE GENOMIC DNA]</scope>
    <source>
        <strain evidence="3 4">WIWO2</strain>
    </source>
</reference>
<dbReference type="GO" id="GO:0016757">
    <property type="term" value="F:glycosyltransferase activity"/>
    <property type="evidence" value="ECO:0007669"/>
    <property type="project" value="UniProtKB-KW"/>
</dbReference>
<keyword evidence="4" id="KW-1185">Reference proteome</keyword>
<proteinExistence type="predicted"/>
<dbReference type="Proteomes" id="UP001217485">
    <property type="component" value="Unassembled WGS sequence"/>
</dbReference>
<evidence type="ECO:0000259" key="1">
    <source>
        <dbReference type="Pfam" id="PF00534"/>
    </source>
</evidence>
<gene>
    <name evidence="3" type="ORF">POL72_11525</name>
</gene>
<comment type="caution">
    <text evidence="3">The sequence shown here is derived from an EMBL/GenBank/DDBJ whole genome shotgun (WGS) entry which is preliminary data.</text>
</comment>
<dbReference type="InterPro" id="IPR001296">
    <property type="entry name" value="Glyco_trans_1"/>
</dbReference>
<organism evidence="3 4">
    <name type="scientific">Sorangium atrum</name>
    <dbReference type="NCBI Taxonomy" id="2995308"/>
    <lineage>
        <taxon>Bacteria</taxon>
        <taxon>Pseudomonadati</taxon>
        <taxon>Myxococcota</taxon>
        <taxon>Polyangia</taxon>
        <taxon>Polyangiales</taxon>
        <taxon>Polyangiaceae</taxon>
        <taxon>Sorangium</taxon>
    </lineage>
</organism>
<dbReference type="PANTHER" id="PTHR12526:SF636">
    <property type="entry name" value="BLL3647 PROTEIN"/>
    <property type="match status" value="1"/>
</dbReference>
<sequence>MKICIISKFPPIQGGVSTRTYWMAYALAKRGNQVWVVTNADEAEADYRMVMTPSDKRRLHIRFANGGSVRCVSSERPAYDLYVPWANPYVTKLASMATDIVREHACDLIYAYYLEPYGMAASLAAQWTGVPCVLAHAGSDISVLMTRPWLRTSYAEILKRAHRVVTAKHFDDLFVGLGVKKRRLYHLGSDSLPTHCFRPGAPRLDVNERLAEALAGHDWLHACFRESAPKTFDPRVPTLGMYGKIDHAKGMFDFIRALGMVQRRGVDVQAIMMCGGAEKSCRELAAFIRENRVEENVWLLPFMPNWVIPSLINATTATCFLERDFFIDYHTPGVPREVLACGSCLVLSGDIHKKRGYKEGLVDGENCLLVPDPRDHEALASKLEWVARNPREAEELGRRGLLLSRMWEDFDEYMEDLHTMFHGFVSA</sequence>
<feature type="domain" description="Glycosyltransferase subfamily 4-like N-terminal" evidence="2">
    <location>
        <begin position="14"/>
        <end position="182"/>
    </location>
</feature>
<evidence type="ECO:0000313" key="3">
    <source>
        <dbReference type="EMBL" id="MDC0678363.1"/>
    </source>
</evidence>
<protein>
    <submittedName>
        <fullName evidence="3">Glycosyltransferase</fullName>
        <ecNumber evidence="3">2.4.-.-</ecNumber>
    </submittedName>
</protein>